<proteinExistence type="predicted"/>
<dbReference type="EMBL" id="BSNX01000063">
    <property type="protein sequence ID" value="GLQ74772.1"/>
    <property type="molecule type" value="Genomic_DNA"/>
</dbReference>
<comment type="caution">
    <text evidence="1">The sequence shown here is derived from an EMBL/GenBank/DDBJ whole genome shotgun (WGS) entry which is preliminary data.</text>
</comment>
<keyword evidence="2" id="KW-1185">Reference proteome</keyword>
<evidence type="ECO:0000313" key="2">
    <source>
        <dbReference type="Proteomes" id="UP001156690"/>
    </source>
</evidence>
<name>A0AAV5NWU4_9VIBR</name>
<evidence type="ECO:0008006" key="3">
    <source>
        <dbReference type="Google" id="ProtNLM"/>
    </source>
</evidence>
<accession>A0AAV5NWU4</accession>
<dbReference type="Proteomes" id="UP001156690">
    <property type="component" value="Unassembled WGS sequence"/>
</dbReference>
<dbReference type="AlphaFoldDB" id="A0AAV5NWU4"/>
<evidence type="ECO:0000313" key="1">
    <source>
        <dbReference type="EMBL" id="GLQ74772.1"/>
    </source>
</evidence>
<sequence>MSKPVLFILLSALLFLGLFYSKDILFASEAPVIPASTQEATVNVLTLVEPVEKGVQYSLANVEWVEMTETKAQQNGLLVQGSKIPKSSLFRAQLSKGTLLKRSQLSFPGDDDYISFTLAKDHVPYYYETDGKSVLDAIGTYSGDKVSFISTTNSYSNIHEAEFKDVGNLISEVLIHDAKVIQVTDTGESSSEQGRQVKAKRLVIELSIRQVMKLDIAKQIGQISIVPSNMTNQFLSVRSVDLLEKQHGVRELRAGSE</sequence>
<gene>
    <name evidence="1" type="ORF">GCM10007932_41340</name>
</gene>
<reference evidence="2" key="1">
    <citation type="journal article" date="2019" name="Int. J. Syst. Evol. Microbiol.">
        <title>The Global Catalogue of Microorganisms (GCM) 10K type strain sequencing project: providing services to taxonomists for standard genome sequencing and annotation.</title>
        <authorList>
            <consortium name="The Broad Institute Genomics Platform"/>
            <consortium name="The Broad Institute Genome Sequencing Center for Infectious Disease"/>
            <person name="Wu L."/>
            <person name="Ma J."/>
        </authorList>
    </citation>
    <scope>NUCLEOTIDE SEQUENCE [LARGE SCALE GENOMIC DNA]</scope>
    <source>
        <strain evidence="2">NBRC 15640</strain>
    </source>
</reference>
<organism evidence="1 2">
    <name type="scientific">Vibrio penaeicida</name>
    <dbReference type="NCBI Taxonomy" id="104609"/>
    <lineage>
        <taxon>Bacteria</taxon>
        <taxon>Pseudomonadati</taxon>
        <taxon>Pseudomonadota</taxon>
        <taxon>Gammaproteobacteria</taxon>
        <taxon>Vibrionales</taxon>
        <taxon>Vibrionaceae</taxon>
        <taxon>Vibrio</taxon>
    </lineage>
</organism>
<protein>
    <recommendedName>
        <fullName evidence="3">Pilus assembly protein CpaB</fullName>
    </recommendedName>
</protein>
<dbReference type="RefSeq" id="WP_126607517.1">
    <property type="nucleotide sequence ID" value="NZ_AP025144.1"/>
</dbReference>